<protein>
    <submittedName>
        <fullName evidence="5">Uncharacterized protein</fullName>
    </submittedName>
</protein>
<keyword evidence="2" id="KW-0812">Transmembrane</keyword>
<dbReference type="PROSITE" id="PS50005">
    <property type="entry name" value="TPR"/>
    <property type="match status" value="1"/>
</dbReference>
<dbReference type="Pfam" id="PF23892">
    <property type="entry name" value="Ig_CycH"/>
    <property type="match status" value="1"/>
</dbReference>
<evidence type="ECO:0000313" key="5">
    <source>
        <dbReference type="EMBL" id="SUZ89183.1"/>
    </source>
</evidence>
<feature type="domain" description="Cytochrome c-type biogenesis protein H Ig-like" evidence="3">
    <location>
        <begin position="217"/>
        <end position="308"/>
    </location>
</feature>
<dbReference type="InterPro" id="IPR011990">
    <property type="entry name" value="TPR-like_helical_dom_sf"/>
</dbReference>
<dbReference type="GO" id="GO:0005886">
    <property type="term" value="C:plasma membrane"/>
    <property type="evidence" value="ECO:0007669"/>
    <property type="project" value="TreeGrafter"/>
</dbReference>
<feature type="domain" description="Cytochrome c-type biogenesis protein H TPR" evidence="4">
    <location>
        <begin position="63"/>
        <end position="188"/>
    </location>
</feature>
<name>A0A381RJB8_9ZZZZ</name>
<keyword evidence="2" id="KW-0472">Membrane</keyword>
<dbReference type="Gene3D" id="1.25.40.10">
    <property type="entry name" value="Tetratricopeptide repeat domain"/>
    <property type="match status" value="1"/>
</dbReference>
<keyword evidence="1" id="KW-0677">Repeat</keyword>
<dbReference type="PANTHER" id="PTHR47870:SF4">
    <property type="entry name" value="CYTOCHROME C-TYPE BIOGENESIS PROTEIN CYCH"/>
    <property type="match status" value="1"/>
</dbReference>
<feature type="transmembrane region" description="Helical" evidence="2">
    <location>
        <begin position="6"/>
        <end position="23"/>
    </location>
</feature>
<accession>A0A381RJB8</accession>
<dbReference type="InterPro" id="IPR019734">
    <property type="entry name" value="TPR_rpt"/>
</dbReference>
<proteinExistence type="predicted"/>
<evidence type="ECO:0000256" key="2">
    <source>
        <dbReference type="SAM" id="Phobius"/>
    </source>
</evidence>
<evidence type="ECO:0000259" key="3">
    <source>
        <dbReference type="Pfam" id="PF23892"/>
    </source>
</evidence>
<evidence type="ECO:0000256" key="1">
    <source>
        <dbReference type="ARBA" id="ARBA00022737"/>
    </source>
</evidence>
<evidence type="ECO:0000259" key="4">
    <source>
        <dbReference type="Pfam" id="PF23914"/>
    </source>
</evidence>
<dbReference type="InterPro" id="IPR056412">
    <property type="entry name" value="Ig_CycH"/>
</dbReference>
<dbReference type="EMBL" id="UINC01001808">
    <property type="protein sequence ID" value="SUZ89183.1"/>
    <property type="molecule type" value="Genomic_DNA"/>
</dbReference>
<sequence>MLWVTFILLLALMSLIILWPIYASEEKINKKFILILVPSLVITLYIYSIIGNPDIETITQDNTANDMVEALAERLEKFPGDIQGWRMLGRSSIVTENYQQAADAYRRVLEIQEFPESGSFSDLAESLLFLNNGNFSEEIVSLFDNALHIYPDNPKALFYGGLIASSFNDQELAVSRWQRLLNSSPPEDITNILLSKIAEWKGNETIVSFTDEDIKIPLKVSLKKNINIMFKHDTNLFIIARDPDNPRPPIAVIRRKTSELPLDIILSNDNVMIPGTTLTNFNQLEIIARTSDGNNPVAESGDWYGSIIISSENFLKGFNIVIEQQIP</sequence>
<dbReference type="InterPro" id="IPR056413">
    <property type="entry name" value="TPR_CcmH_CycH"/>
</dbReference>
<reference evidence="5" key="1">
    <citation type="submission" date="2018-05" db="EMBL/GenBank/DDBJ databases">
        <authorList>
            <person name="Lanie J.A."/>
            <person name="Ng W.-L."/>
            <person name="Kazmierczak K.M."/>
            <person name="Andrzejewski T.M."/>
            <person name="Davidsen T.M."/>
            <person name="Wayne K.J."/>
            <person name="Tettelin H."/>
            <person name="Glass J.I."/>
            <person name="Rusch D."/>
            <person name="Podicherti R."/>
            <person name="Tsui H.-C.T."/>
            <person name="Winkler M.E."/>
        </authorList>
    </citation>
    <scope>NUCLEOTIDE SEQUENCE</scope>
</reference>
<dbReference type="PANTHER" id="PTHR47870">
    <property type="entry name" value="CYTOCHROME C-TYPE BIOGENESIS PROTEIN CCMH"/>
    <property type="match status" value="1"/>
</dbReference>
<dbReference type="Pfam" id="PF23914">
    <property type="entry name" value="TPR_CcmH_CycH"/>
    <property type="match status" value="1"/>
</dbReference>
<gene>
    <name evidence="5" type="ORF">METZ01_LOCUS42037</name>
</gene>
<dbReference type="SUPFAM" id="SSF48452">
    <property type="entry name" value="TPR-like"/>
    <property type="match status" value="1"/>
</dbReference>
<dbReference type="AlphaFoldDB" id="A0A381RJB8"/>
<dbReference type="InterPro" id="IPR051263">
    <property type="entry name" value="C-type_cytochrome_biogenesis"/>
</dbReference>
<keyword evidence="2" id="KW-1133">Transmembrane helix</keyword>
<feature type="transmembrane region" description="Helical" evidence="2">
    <location>
        <begin position="32"/>
        <end position="50"/>
    </location>
</feature>
<organism evidence="5">
    <name type="scientific">marine metagenome</name>
    <dbReference type="NCBI Taxonomy" id="408172"/>
    <lineage>
        <taxon>unclassified sequences</taxon>
        <taxon>metagenomes</taxon>
        <taxon>ecological metagenomes</taxon>
    </lineage>
</organism>